<reference evidence="2" key="1">
    <citation type="journal article" date="2006" name="PLoS Biol.">
        <title>Macronuclear genome sequence of the ciliate Tetrahymena thermophila, a model eukaryote.</title>
        <authorList>
            <person name="Eisen J.A."/>
            <person name="Coyne R.S."/>
            <person name="Wu M."/>
            <person name="Wu D."/>
            <person name="Thiagarajan M."/>
            <person name="Wortman J.R."/>
            <person name="Badger J.H."/>
            <person name="Ren Q."/>
            <person name="Amedeo P."/>
            <person name="Jones K.M."/>
            <person name="Tallon L.J."/>
            <person name="Delcher A.L."/>
            <person name="Salzberg S.L."/>
            <person name="Silva J.C."/>
            <person name="Haas B.J."/>
            <person name="Majoros W.H."/>
            <person name="Farzad M."/>
            <person name="Carlton J.M."/>
            <person name="Smith R.K. Jr."/>
            <person name="Garg J."/>
            <person name="Pearlman R.E."/>
            <person name="Karrer K.M."/>
            <person name="Sun L."/>
            <person name="Manning G."/>
            <person name="Elde N.C."/>
            <person name="Turkewitz A.P."/>
            <person name="Asai D.J."/>
            <person name="Wilkes D.E."/>
            <person name="Wang Y."/>
            <person name="Cai H."/>
            <person name="Collins K."/>
            <person name="Stewart B.A."/>
            <person name="Lee S.R."/>
            <person name="Wilamowska K."/>
            <person name="Weinberg Z."/>
            <person name="Ruzzo W.L."/>
            <person name="Wloga D."/>
            <person name="Gaertig J."/>
            <person name="Frankel J."/>
            <person name="Tsao C.-C."/>
            <person name="Gorovsky M.A."/>
            <person name="Keeling P.J."/>
            <person name="Waller R.F."/>
            <person name="Patron N.J."/>
            <person name="Cherry J.M."/>
            <person name="Stover N.A."/>
            <person name="Krieger C.J."/>
            <person name="del Toro C."/>
            <person name="Ryder H.F."/>
            <person name="Williamson S.C."/>
            <person name="Barbeau R.A."/>
            <person name="Hamilton E.P."/>
            <person name="Orias E."/>
        </authorList>
    </citation>
    <scope>NUCLEOTIDE SEQUENCE [LARGE SCALE GENOMIC DNA]</scope>
    <source>
        <strain evidence="2">SB210</strain>
    </source>
</reference>
<proteinExistence type="predicted"/>
<dbReference type="EMBL" id="GG662667">
    <property type="protein sequence ID" value="EAR97140.1"/>
    <property type="molecule type" value="Genomic_DNA"/>
</dbReference>
<dbReference type="GeneID" id="7832505"/>
<evidence type="ECO:0000313" key="2">
    <source>
        <dbReference type="Proteomes" id="UP000009168"/>
    </source>
</evidence>
<sequence length="166" mass="19740">MTIKTSQSPSPSINSFNKQINKQIQTISKDRNHKKKSYYNNVEEQKIKQISKVSKDHLYMGDLITNLNPDELIYILNQYPSFSIQEEFPYQYTAQYQKNVIDFDFDEETDELIQVQNQITIKIRFEIKQISECSTQFTILFQNISKQYDIEYQNLKADLIQNIISF</sequence>
<dbReference type="KEGG" id="tet:TTHERM_00476780"/>
<evidence type="ECO:0000313" key="1">
    <source>
        <dbReference type="EMBL" id="EAR97140.1"/>
    </source>
</evidence>
<gene>
    <name evidence="1" type="ORF">TTHERM_00476780</name>
</gene>
<dbReference type="RefSeq" id="XP_001017385.1">
    <property type="nucleotide sequence ID" value="XM_001017385.1"/>
</dbReference>
<keyword evidence="2" id="KW-1185">Reference proteome</keyword>
<dbReference type="HOGENOM" id="CLU_137660_0_0_1"/>
<dbReference type="InParanoid" id="I7MJS3"/>
<protein>
    <submittedName>
        <fullName evidence="1">Uncharacterized protein</fullName>
    </submittedName>
</protein>
<name>I7MJS3_TETTS</name>
<dbReference type="Proteomes" id="UP000009168">
    <property type="component" value="Unassembled WGS sequence"/>
</dbReference>
<accession>I7MJS3</accession>
<organism evidence="1 2">
    <name type="scientific">Tetrahymena thermophila (strain SB210)</name>
    <dbReference type="NCBI Taxonomy" id="312017"/>
    <lineage>
        <taxon>Eukaryota</taxon>
        <taxon>Sar</taxon>
        <taxon>Alveolata</taxon>
        <taxon>Ciliophora</taxon>
        <taxon>Intramacronucleata</taxon>
        <taxon>Oligohymenophorea</taxon>
        <taxon>Hymenostomatida</taxon>
        <taxon>Tetrahymenina</taxon>
        <taxon>Tetrahymenidae</taxon>
        <taxon>Tetrahymena</taxon>
    </lineage>
</organism>
<dbReference type="AlphaFoldDB" id="I7MJS3"/>